<reference evidence="2 3" key="1">
    <citation type="submission" date="2021-06" db="EMBL/GenBank/DDBJ databases">
        <title>Caerostris darwini draft genome.</title>
        <authorList>
            <person name="Kono N."/>
            <person name="Arakawa K."/>
        </authorList>
    </citation>
    <scope>NUCLEOTIDE SEQUENCE [LARGE SCALE GENOMIC DNA]</scope>
</reference>
<sequence>MPAWLTEKDDTSEDESECCEEVLKPKKRIHPPPIKEPTAHRPPRLPAQPQPPIPAWFREKDDTSEDESECCEEVLKPKERIHPPPIKEPTVHRPPRLPELPQQPMPAWLIKDKWPDEENDCCEEIF</sequence>
<comment type="caution">
    <text evidence="2">The sequence shown here is derived from an EMBL/GenBank/DDBJ whole genome shotgun (WGS) entry which is preliminary data.</text>
</comment>
<protein>
    <submittedName>
        <fullName evidence="2">Uncharacterized protein</fullName>
    </submittedName>
</protein>
<feature type="compositionally biased region" description="Pro residues" evidence="1">
    <location>
        <begin position="44"/>
        <end position="54"/>
    </location>
</feature>
<accession>A0AAV4RFZ0</accession>
<evidence type="ECO:0000313" key="2">
    <source>
        <dbReference type="EMBL" id="GIY21233.1"/>
    </source>
</evidence>
<feature type="compositionally biased region" description="Acidic residues" evidence="1">
    <location>
        <begin position="62"/>
        <end position="72"/>
    </location>
</feature>
<dbReference type="Proteomes" id="UP001054837">
    <property type="component" value="Unassembled WGS sequence"/>
</dbReference>
<dbReference type="EMBL" id="BPLQ01006275">
    <property type="protein sequence ID" value="GIY21233.1"/>
    <property type="molecule type" value="Genomic_DNA"/>
</dbReference>
<name>A0AAV4RFZ0_9ARAC</name>
<dbReference type="AlphaFoldDB" id="A0AAV4RFZ0"/>
<keyword evidence="3" id="KW-1185">Reference proteome</keyword>
<evidence type="ECO:0000313" key="3">
    <source>
        <dbReference type="Proteomes" id="UP001054837"/>
    </source>
</evidence>
<feature type="compositionally biased region" description="Basic and acidic residues" evidence="1">
    <location>
        <begin position="73"/>
        <end position="82"/>
    </location>
</feature>
<gene>
    <name evidence="2" type="ORF">CDAR_258481</name>
</gene>
<feature type="region of interest" description="Disordered" evidence="1">
    <location>
        <begin position="21"/>
        <end position="104"/>
    </location>
</feature>
<evidence type="ECO:0000256" key="1">
    <source>
        <dbReference type="SAM" id="MobiDB-lite"/>
    </source>
</evidence>
<organism evidence="2 3">
    <name type="scientific">Caerostris darwini</name>
    <dbReference type="NCBI Taxonomy" id="1538125"/>
    <lineage>
        <taxon>Eukaryota</taxon>
        <taxon>Metazoa</taxon>
        <taxon>Ecdysozoa</taxon>
        <taxon>Arthropoda</taxon>
        <taxon>Chelicerata</taxon>
        <taxon>Arachnida</taxon>
        <taxon>Araneae</taxon>
        <taxon>Araneomorphae</taxon>
        <taxon>Entelegynae</taxon>
        <taxon>Araneoidea</taxon>
        <taxon>Araneidae</taxon>
        <taxon>Caerostris</taxon>
    </lineage>
</organism>
<proteinExistence type="predicted"/>